<protein>
    <submittedName>
        <fullName evidence="2">Uncharacterized protein</fullName>
    </submittedName>
</protein>
<dbReference type="Proteomes" id="UP000257136">
    <property type="component" value="Unassembled WGS sequence"/>
</dbReference>
<feature type="transmembrane region" description="Helical" evidence="1">
    <location>
        <begin position="62"/>
        <end position="82"/>
    </location>
</feature>
<keyword evidence="3" id="KW-1185">Reference proteome</keyword>
<comment type="caution">
    <text evidence="2">The sequence shown here is derived from an EMBL/GenBank/DDBJ whole genome shotgun (WGS) entry which is preliminary data.</text>
</comment>
<feature type="transmembrane region" description="Helical" evidence="1">
    <location>
        <begin position="12"/>
        <end position="31"/>
    </location>
</feature>
<dbReference type="EMBL" id="QUNI01000018">
    <property type="protein sequence ID" value="REG90790.1"/>
    <property type="molecule type" value="Genomic_DNA"/>
</dbReference>
<proteinExistence type="predicted"/>
<feature type="transmembrane region" description="Helical" evidence="1">
    <location>
        <begin position="38"/>
        <end position="56"/>
    </location>
</feature>
<name>A0A3E0DZK1_9FLAO</name>
<evidence type="ECO:0000313" key="3">
    <source>
        <dbReference type="Proteomes" id="UP000257136"/>
    </source>
</evidence>
<evidence type="ECO:0000256" key="1">
    <source>
        <dbReference type="SAM" id="Phobius"/>
    </source>
</evidence>
<keyword evidence="1" id="KW-1133">Transmembrane helix</keyword>
<reference evidence="2 3" key="1">
    <citation type="submission" date="2018-08" db="EMBL/GenBank/DDBJ databases">
        <title>Genomic Encyclopedia of Archaeal and Bacterial Type Strains, Phase II (KMG-II): from individual species to whole genera.</title>
        <authorList>
            <person name="Goeker M."/>
        </authorList>
    </citation>
    <scope>NUCLEOTIDE SEQUENCE [LARGE SCALE GENOMIC DNA]</scope>
    <source>
        <strain evidence="2 3">DSM 100880</strain>
    </source>
</reference>
<evidence type="ECO:0000313" key="2">
    <source>
        <dbReference type="EMBL" id="REG90790.1"/>
    </source>
</evidence>
<sequence>MENAKKRAWNNSLIISSIYVGIGTLAVLCSYPPYYNDFILVIQLLTFPVIIFSFGIMIAGKYYLAVILIQIIIFLIFWYICYQLMIKRYLKKV</sequence>
<keyword evidence="1" id="KW-0812">Transmembrane</keyword>
<accession>A0A3E0DZK1</accession>
<organism evidence="2 3">
    <name type="scientific">Flavobacterium aquicola</name>
    <dbReference type="NCBI Taxonomy" id="1682742"/>
    <lineage>
        <taxon>Bacteria</taxon>
        <taxon>Pseudomonadati</taxon>
        <taxon>Bacteroidota</taxon>
        <taxon>Flavobacteriia</taxon>
        <taxon>Flavobacteriales</taxon>
        <taxon>Flavobacteriaceae</taxon>
        <taxon>Flavobacterium</taxon>
    </lineage>
</organism>
<keyword evidence="1" id="KW-0472">Membrane</keyword>
<dbReference type="AlphaFoldDB" id="A0A3E0DZK1"/>
<gene>
    <name evidence="2" type="ORF">C8P67_1182</name>
</gene>